<evidence type="ECO:0000313" key="2">
    <source>
        <dbReference type="Proteomes" id="UP000620124"/>
    </source>
</evidence>
<dbReference type="AlphaFoldDB" id="A0A8H6XTK8"/>
<gene>
    <name evidence="1" type="ORF">MVEN_01482400</name>
</gene>
<comment type="caution">
    <text evidence="1">The sequence shown here is derived from an EMBL/GenBank/DDBJ whole genome shotgun (WGS) entry which is preliminary data.</text>
</comment>
<reference evidence="1" key="1">
    <citation type="submission" date="2020-05" db="EMBL/GenBank/DDBJ databases">
        <title>Mycena genomes resolve the evolution of fungal bioluminescence.</title>
        <authorList>
            <person name="Tsai I.J."/>
        </authorList>
    </citation>
    <scope>NUCLEOTIDE SEQUENCE</scope>
    <source>
        <strain evidence="1">CCC161011</strain>
    </source>
</reference>
<accession>A0A8H6XTK8</accession>
<evidence type="ECO:0000313" key="1">
    <source>
        <dbReference type="EMBL" id="KAF7347273.1"/>
    </source>
</evidence>
<keyword evidence="2" id="KW-1185">Reference proteome</keyword>
<dbReference type="Proteomes" id="UP000620124">
    <property type="component" value="Unassembled WGS sequence"/>
</dbReference>
<dbReference type="OrthoDB" id="2989288at2759"/>
<sequence length="195" mass="22334">MVDCRVFLSPANGQVTRSMCIPPICAHRDSVVGEFATIFRTEVVGFHLIHGRSTELAGKLIEKYFRLFSLRRFVRFVRFEGDWTATITFLEGELVTMENVAEQPFSTKWPVKVRELGGRELCWEYDHRRMATTACCWWIRQLGETLGSANDHYLELNTELPEAAVEELVIMLAGLMHNDMTIATDGPAGAERWKY</sequence>
<organism evidence="1 2">
    <name type="scientific">Mycena venus</name>
    <dbReference type="NCBI Taxonomy" id="2733690"/>
    <lineage>
        <taxon>Eukaryota</taxon>
        <taxon>Fungi</taxon>
        <taxon>Dikarya</taxon>
        <taxon>Basidiomycota</taxon>
        <taxon>Agaricomycotina</taxon>
        <taxon>Agaricomycetes</taxon>
        <taxon>Agaricomycetidae</taxon>
        <taxon>Agaricales</taxon>
        <taxon>Marasmiineae</taxon>
        <taxon>Mycenaceae</taxon>
        <taxon>Mycena</taxon>
    </lineage>
</organism>
<name>A0A8H6XTK8_9AGAR</name>
<dbReference type="EMBL" id="JACAZI010000012">
    <property type="protein sequence ID" value="KAF7347273.1"/>
    <property type="molecule type" value="Genomic_DNA"/>
</dbReference>
<proteinExistence type="predicted"/>
<protein>
    <submittedName>
        <fullName evidence="1">Uncharacterized protein</fullName>
    </submittedName>
</protein>